<dbReference type="STRING" id="1173111.SAMN05444955_106202"/>
<proteinExistence type="inferred from homology"/>
<feature type="transmembrane region" description="Helical" evidence="8">
    <location>
        <begin position="47"/>
        <end position="69"/>
    </location>
</feature>
<keyword evidence="10" id="KW-1185">Reference proteome</keyword>
<feature type="transmembrane region" description="Helical" evidence="8">
    <location>
        <begin position="323"/>
        <end position="340"/>
    </location>
</feature>
<dbReference type="Gene3D" id="1.20.1740.10">
    <property type="entry name" value="Amino acid/polyamine transporter I"/>
    <property type="match status" value="1"/>
</dbReference>
<feature type="transmembrane region" description="Helical" evidence="8">
    <location>
        <begin position="96"/>
        <end position="120"/>
    </location>
</feature>
<dbReference type="OrthoDB" id="2716906at2"/>
<organism evidence="9 10">
    <name type="scientific">Lihuaxuella thermophila</name>
    <dbReference type="NCBI Taxonomy" id="1173111"/>
    <lineage>
        <taxon>Bacteria</taxon>
        <taxon>Bacillati</taxon>
        <taxon>Bacillota</taxon>
        <taxon>Bacilli</taxon>
        <taxon>Bacillales</taxon>
        <taxon>Thermoactinomycetaceae</taxon>
        <taxon>Lihuaxuella</taxon>
    </lineage>
</organism>
<keyword evidence="6 8" id="KW-1133">Transmembrane helix</keyword>
<feature type="transmembrane region" description="Helical" evidence="8">
    <location>
        <begin position="162"/>
        <end position="182"/>
    </location>
</feature>
<keyword evidence="7 8" id="KW-0472">Membrane</keyword>
<evidence type="ECO:0000313" key="9">
    <source>
        <dbReference type="EMBL" id="SEN16043.1"/>
    </source>
</evidence>
<evidence type="ECO:0000256" key="1">
    <source>
        <dbReference type="ARBA" id="ARBA00004141"/>
    </source>
</evidence>
<dbReference type="Pfam" id="PF03845">
    <property type="entry name" value="Spore_permease"/>
    <property type="match status" value="1"/>
</dbReference>
<protein>
    <submittedName>
        <fullName evidence="9">Spore germination protein</fullName>
    </submittedName>
</protein>
<dbReference type="PANTHER" id="PTHR34975">
    <property type="entry name" value="SPORE GERMINATION PROTEIN A2"/>
    <property type="match status" value="1"/>
</dbReference>
<name>A0A1H8E996_9BACL</name>
<comment type="similarity">
    <text evidence="2">Belongs to the amino acid-polyamine-organocation (APC) superfamily. Spore germination protein (SGP) (TC 2.A.3.9) family.</text>
</comment>
<dbReference type="GO" id="GO:0009847">
    <property type="term" value="P:spore germination"/>
    <property type="evidence" value="ECO:0007669"/>
    <property type="project" value="InterPro"/>
</dbReference>
<feature type="transmembrane region" description="Helical" evidence="8">
    <location>
        <begin position="12"/>
        <end position="35"/>
    </location>
</feature>
<dbReference type="Proteomes" id="UP000199695">
    <property type="component" value="Unassembled WGS sequence"/>
</dbReference>
<evidence type="ECO:0000256" key="5">
    <source>
        <dbReference type="ARBA" id="ARBA00022692"/>
    </source>
</evidence>
<keyword evidence="3" id="KW-0813">Transport</keyword>
<dbReference type="GO" id="GO:0016020">
    <property type="term" value="C:membrane"/>
    <property type="evidence" value="ECO:0007669"/>
    <property type="project" value="UniProtKB-SubCell"/>
</dbReference>
<feature type="transmembrane region" description="Helical" evidence="8">
    <location>
        <begin position="234"/>
        <end position="256"/>
    </location>
</feature>
<dbReference type="RefSeq" id="WP_089967409.1">
    <property type="nucleotide sequence ID" value="NZ_FOCQ01000006.1"/>
</dbReference>
<evidence type="ECO:0000256" key="6">
    <source>
        <dbReference type="ARBA" id="ARBA00022989"/>
    </source>
</evidence>
<evidence type="ECO:0000256" key="3">
    <source>
        <dbReference type="ARBA" id="ARBA00022448"/>
    </source>
</evidence>
<reference evidence="9 10" key="1">
    <citation type="submission" date="2016-10" db="EMBL/GenBank/DDBJ databases">
        <authorList>
            <person name="de Groot N.N."/>
        </authorList>
    </citation>
    <scope>NUCLEOTIDE SEQUENCE [LARGE SCALE GENOMIC DNA]</scope>
    <source>
        <strain evidence="9 10">DSM 46701</strain>
    </source>
</reference>
<feature type="transmembrane region" description="Helical" evidence="8">
    <location>
        <begin position="288"/>
        <end position="311"/>
    </location>
</feature>
<dbReference type="EMBL" id="FOCQ01000006">
    <property type="protein sequence ID" value="SEN16043.1"/>
    <property type="molecule type" value="Genomic_DNA"/>
</dbReference>
<evidence type="ECO:0000256" key="7">
    <source>
        <dbReference type="ARBA" id="ARBA00023136"/>
    </source>
</evidence>
<accession>A0A1H8E996</accession>
<evidence type="ECO:0000256" key="4">
    <source>
        <dbReference type="ARBA" id="ARBA00022544"/>
    </source>
</evidence>
<dbReference type="AlphaFoldDB" id="A0A1H8E996"/>
<keyword evidence="5 8" id="KW-0812">Transmembrane</keyword>
<evidence type="ECO:0000313" key="10">
    <source>
        <dbReference type="Proteomes" id="UP000199695"/>
    </source>
</evidence>
<dbReference type="PIRSF" id="PIRSF006060">
    <property type="entry name" value="AA_transporter"/>
    <property type="match status" value="1"/>
</dbReference>
<comment type="subcellular location">
    <subcellularLocation>
        <location evidence="1">Membrane</location>
        <topology evidence="1">Multi-pass membrane protein</topology>
    </subcellularLocation>
</comment>
<dbReference type="PANTHER" id="PTHR34975:SF2">
    <property type="entry name" value="SPORE GERMINATION PROTEIN A2"/>
    <property type="match status" value="1"/>
</dbReference>
<evidence type="ECO:0000256" key="2">
    <source>
        <dbReference type="ARBA" id="ARBA00007998"/>
    </source>
</evidence>
<sequence>MTRQKTTDASKHTITPFQSVAIIQLTVIGVGILSLPRAFAQAAGPDAIWSIFLSALIIWFLLAVIANLIRRFPHQSLEEYVPKILGSARDDRTGKVLGIPVLLAFAAVWLLGISTSARVFGEALLSAVFRNTPLEVVILTLIAGSAIAAGRAPGVIARLNGLVYPLTLVPWILLVIGLIQKGEITNLLPLFQADWSAIGKGIMVGLFSFVGFEVTLVYGGYYQQPKKAFLAHSAAVAIISLLYSLAFITTLSVFGVEELMQTIWPFVEVAKVITIPGAVFERLESGIYAIWVATVYISMTNLFAALVHMIVNFFKLHDRYSKPLAWILVPIIFMIAMYPSNFQEVFEWSNRVGMAIFILALTLPFLLLCIAGIRKKKGDEKDAPASSL</sequence>
<feature type="transmembrane region" description="Helical" evidence="8">
    <location>
        <begin position="132"/>
        <end position="150"/>
    </location>
</feature>
<dbReference type="NCBIfam" id="TIGR00912">
    <property type="entry name" value="2A0309"/>
    <property type="match status" value="1"/>
</dbReference>
<feature type="transmembrane region" description="Helical" evidence="8">
    <location>
        <begin position="202"/>
        <end position="222"/>
    </location>
</feature>
<keyword evidence="4" id="KW-0309">Germination</keyword>
<feature type="transmembrane region" description="Helical" evidence="8">
    <location>
        <begin position="352"/>
        <end position="373"/>
    </location>
</feature>
<gene>
    <name evidence="9" type="ORF">SAMN05444955_106202</name>
</gene>
<evidence type="ECO:0000256" key="8">
    <source>
        <dbReference type="SAM" id="Phobius"/>
    </source>
</evidence>
<dbReference type="InterPro" id="IPR004761">
    <property type="entry name" value="Spore_GerAB"/>
</dbReference>